<evidence type="ECO:0000256" key="1">
    <source>
        <dbReference type="ARBA" id="ARBA00022670"/>
    </source>
</evidence>
<keyword evidence="4" id="KW-0540">Nuclease</keyword>
<dbReference type="Pfam" id="PF00078">
    <property type="entry name" value="RVT_1"/>
    <property type="match status" value="1"/>
</dbReference>
<dbReference type="Proteomes" id="UP001497516">
    <property type="component" value="Chromosome 3"/>
</dbReference>
<dbReference type="CDD" id="cd01647">
    <property type="entry name" value="RT_LTR"/>
    <property type="match status" value="1"/>
</dbReference>
<keyword evidence="6" id="KW-0378">Hydrolase</keyword>
<keyword evidence="10" id="KW-1185">Reference proteome</keyword>
<name>A0AAV2DZU2_9ROSI</name>
<dbReference type="InterPro" id="IPR000477">
    <property type="entry name" value="RT_dom"/>
</dbReference>
<organism evidence="9 10">
    <name type="scientific">Linum trigynum</name>
    <dbReference type="NCBI Taxonomy" id="586398"/>
    <lineage>
        <taxon>Eukaryota</taxon>
        <taxon>Viridiplantae</taxon>
        <taxon>Streptophyta</taxon>
        <taxon>Embryophyta</taxon>
        <taxon>Tracheophyta</taxon>
        <taxon>Spermatophyta</taxon>
        <taxon>Magnoliopsida</taxon>
        <taxon>eudicotyledons</taxon>
        <taxon>Gunneridae</taxon>
        <taxon>Pentapetalae</taxon>
        <taxon>rosids</taxon>
        <taxon>fabids</taxon>
        <taxon>Malpighiales</taxon>
        <taxon>Linaceae</taxon>
        <taxon>Linum</taxon>
    </lineage>
</organism>
<gene>
    <name evidence="9" type="ORF">LTRI10_LOCUS20637</name>
</gene>
<dbReference type="InterPro" id="IPR053134">
    <property type="entry name" value="RNA-dir_DNA_polymerase"/>
</dbReference>
<dbReference type="PROSITE" id="PS50878">
    <property type="entry name" value="RT_POL"/>
    <property type="match status" value="1"/>
</dbReference>
<dbReference type="AlphaFoldDB" id="A0AAV2DZU2"/>
<keyword evidence="1" id="KW-0645">Protease</keyword>
<dbReference type="GO" id="GO:0003964">
    <property type="term" value="F:RNA-directed DNA polymerase activity"/>
    <property type="evidence" value="ECO:0007669"/>
    <property type="project" value="UniProtKB-KW"/>
</dbReference>
<dbReference type="GO" id="GO:0004519">
    <property type="term" value="F:endonuclease activity"/>
    <property type="evidence" value="ECO:0007669"/>
    <property type="project" value="UniProtKB-KW"/>
</dbReference>
<dbReference type="GO" id="GO:0008233">
    <property type="term" value="F:peptidase activity"/>
    <property type="evidence" value="ECO:0007669"/>
    <property type="project" value="UniProtKB-KW"/>
</dbReference>
<evidence type="ECO:0000313" key="9">
    <source>
        <dbReference type="EMBL" id="CAL1379095.1"/>
    </source>
</evidence>
<accession>A0AAV2DZU2</accession>
<evidence type="ECO:0000313" key="10">
    <source>
        <dbReference type="Proteomes" id="UP001497516"/>
    </source>
</evidence>
<dbReference type="EMBL" id="OZ034816">
    <property type="protein sequence ID" value="CAL1379095.1"/>
    <property type="molecule type" value="Genomic_DNA"/>
</dbReference>
<protein>
    <recommendedName>
        <fullName evidence="8">Reverse transcriptase domain-containing protein</fullName>
    </recommendedName>
</protein>
<evidence type="ECO:0000256" key="4">
    <source>
        <dbReference type="ARBA" id="ARBA00022722"/>
    </source>
</evidence>
<keyword evidence="2" id="KW-0808">Transferase</keyword>
<dbReference type="Gene3D" id="3.10.10.10">
    <property type="entry name" value="HIV Type 1 Reverse Transcriptase, subunit A, domain 1"/>
    <property type="match status" value="1"/>
</dbReference>
<feature type="domain" description="Reverse transcriptase" evidence="8">
    <location>
        <begin position="1"/>
        <end position="154"/>
    </location>
</feature>
<sequence length="215" mass="25039">MVDVRDYKALNQTTVKDKFHIPFIDELLDELHGAQVFSKLDLRCGYWHILVAQEDIPKTAFKTHQGHYEFLVMPFGLSNAPSTFQSLMNEVFKPFLRKFVLVFFDDILVYSPTIEEHMKHLEAVFQTLRAHHLYVKKEKCSFLQSKIHYLGHLISPDGVAVDEGKIQAMLEWPQPKMLKALRGFLGLTGYYRKFIRDYGKIAAPLTDMLKKDNFN</sequence>
<keyword evidence="7" id="KW-0695">RNA-directed DNA polymerase</keyword>
<evidence type="ECO:0000256" key="2">
    <source>
        <dbReference type="ARBA" id="ARBA00022679"/>
    </source>
</evidence>
<dbReference type="InterPro" id="IPR043128">
    <property type="entry name" value="Rev_trsase/Diguanyl_cyclase"/>
</dbReference>
<dbReference type="SUPFAM" id="SSF56672">
    <property type="entry name" value="DNA/RNA polymerases"/>
    <property type="match status" value="1"/>
</dbReference>
<evidence type="ECO:0000259" key="8">
    <source>
        <dbReference type="PROSITE" id="PS50878"/>
    </source>
</evidence>
<evidence type="ECO:0000256" key="6">
    <source>
        <dbReference type="ARBA" id="ARBA00022801"/>
    </source>
</evidence>
<dbReference type="FunFam" id="3.10.10.10:FF:000007">
    <property type="entry name" value="Retrovirus-related Pol polyprotein from transposon 17.6-like Protein"/>
    <property type="match status" value="1"/>
</dbReference>
<proteinExistence type="predicted"/>
<evidence type="ECO:0000256" key="7">
    <source>
        <dbReference type="ARBA" id="ARBA00022918"/>
    </source>
</evidence>
<keyword evidence="5" id="KW-0255">Endonuclease</keyword>
<dbReference type="InterPro" id="IPR043502">
    <property type="entry name" value="DNA/RNA_pol_sf"/>
</dbReference>
<reference evidence="9 10" key="1">
    <citation type="submission" date="2024-04" db="EMBL/GenBank/DDBJ databases">
        <authorList>
            <person name="Fracassetti M."/>
        </authorList>
    </citation>
    <scope>NUCLEOTIDE SEQUENCE [LARGE SCALE GENOMIC DNA]</scope>
</reference>
<dbReference type="GO" id="GO:0006508">
    <property type="term" value="P:proteolysis"/>
    <property type="evidence" value="ECO:0007669"/>
    <property type="project" value="UniProtKB-KW"/>
</dbReference>
<dbReference type="PANTHER" id="PTHR24559:SF450">
    <property type="entry name" value="RNA-DIRECTED DNA POLYMERASE HOMOLOG"/>
    <property type="match status" value="1"/>
</dbReference>
<evidence type="ECO:0000256" key="5">
    <source>
        <dbReference type="ARBA" id="ARBA00022759"/>
    </source>
</evidence>
<keyword evidence="3" id="KW-0548">Nucleotidyltransferase</keyword>
<evidence type="ECO:0000256" key="3">
    <source>
        <dbReference type="ARBA" id="ARBA00022695"/>
    </source>
</evidence>
<dbReference type="PANTHER" id="PTHR24559">
    <property type="entry name" value="TRANSPOSON TY3-I GAG-POL POLYPROTEIN"/>
    <property type="match status" value="1"/>
</dbReference>
<dbReference type="Gene3D" id="3.30.70.270">
    <property type="match status" value="2"/>
</dbReference>